<keyword evidence="1" id="KW-1133">Transmembrane helix</keyword>
<dbReference type="RefSeq" id="YP_007006004.1">
    <property type="nucleotide sequence ID" value="NC_019516.2"/>
</dbReference>
<feature type="transmembrane region" description="Helical" evidence="1">
    <location>
        <begin position="12"/>
        <end position="31"/>
    </location>
</feature>
<organism evidence="2 3">
    <name type="scientific">Cyanophage S-TIM5</name>
    <dbReference type="NCBI Taxonomy" id="1137745"/>
    <lineage>
        <taxon>Viruses</taxon>
        <taxon>Duplodnaviria</taxon>
        <taxon>Heunggongvirae</taxon>
        <taxon>Uroviricota</taxon>
        <taxon>Caudoviricetes</taxon>
        <taxon>Aurunvirus</taxon>
        <taxon>Aurunvirus STIM5</taxon>
    </lineage>
</organism>
<accession>H6WG46</accession>
<protein>
    <submittedName>
        <fullName evidence="2">Uncharacterized protein</fullName>
    </submittedName>
</protein>
<evidence type="ECO:0000313" key="3">
    <source>
        <dbReference type="Proteomes" id="UP000007178"/>
    </source>
</evidence>
<evidence type="ECO:0000313" key="2">
    <source>
        <dbReference type="EMBL" id="AEZ65592.1"/>
    </source>
</evidence>
<keyword evidence="1" id="KW-0812">Transmembrane</keyword>
<keyword evidence="3" id="KW-1185">Reference proteome</keyword>
<name>H6WG46_9CAUD</name>
<evidence type="ECO:0000256" key="1">
    <source>
        <dbReference type="SAM" id="Phobius"/>
    </source>
</evidence>
<keyword evidence="1" id="KW-0472">Membrane</keyword>
<dbReference type="GeneID" id="14013961"/>
<sequence>MDDGHLLPLTSYVGGFLLAGASVIIPILAILL</sequence>
<dbReference type="Proteomes" id="UP000007178">
    <property type="component" value="Segment"/>
</dbReference>
<dbReference type="KEGG" id="vg:14013961"/>
<proteinExistence type="predicted"/>
<reference evidence="2 3" key="1">
    <citation type="journal article" date="2012" name="Proc. Natl. Acad. Sci. U.S.A.">
        <title>A novel lineage of myoviruses infecting cyanobacteria is widespread in the oceans.</title>
        <authorList>
            <person name="Sabehi G."/>
            <person name="Shaulov L."/>
            <person name="Silver D.H."/>
            <person name="Yanai I."/>
            <person name="Harel A."/>
            <person name="Lindell D."/>
        </authorList>
    </citation>
    <scope>NUCLEOTIDE SEQUENCE [LARGE SCALE GENOMIC DNA]</scope>
</reference>
<dbReference type="EMBL" id="JQ245707">
    <property type="protein sequence ID" value="AEZ65592.1"/>
    <property type="molecule type" value="Genomic_DNA"/>
</dbReference>